<accession>A0A8S5Q8W7</accession>
<dbReference type="SUPFAM" id="SSF52540">
    <property type="entry name" value="P-loop containing nucleoside triphosphate hydrolases"/>
    <property type="match status" value="1"/>
</dbReference>
<name>A0A8S5Q8W7_9CAUD</name>
<dbReference type="Gene3D" id="3.30.420.280">
    <property type="match status" value="1"/>
</dbReference>
<sequence length="474" mass="55184">MPQPRQAALQSRPEYEALYGGAAGGGKSDCMLAEALRQVHIPHYRCLILRKTYPQLTELIDRSREIYTRVFPKANYNESQHVWTFPSGAKIFFGSMQRTQDKHKYQGKRFDLIIFDELTHFTWEEYSYMFSRNRPGGPGTRVYIRATANPGGIGHGWVKERFITPAPPMTPIKSELTVKQPDGTLLSMNRKRIFVPSTVFDNQELLSNDPNYLANLAMLPEAERNALLYGDWNSFSGQVFMEWRNDPEHYKDQKFTHVIAPFKIPQSWKILRGFDFGYSRPFSVGWYAVDHNRKLYRIRELYGCTGTPNTGVKWTPQEIAKMITEIEEDDPNIKGHTVIGIADPAIFEESKGESIATMMERKGVFFEKADHTRIPGKMQMHYRFAFDEDGDSMLQVFSTCRHFIRTIPALVYDEKNVEDIDTETEDHIYDECRYVCMEYQITPRENVLKQITLDDPLDLYAEQRANDRFTFYRI</sequence>
<dbReference type="Pfam" id="PF03237">
    <property type="entry name" value="Terminase_6N"/>
    <property type="match status" value="1"/>
</dbReference>
<proteinExistence type="predicted"/>
<dbReference type="EMBL" id="BK015606">
    <property type="protein sequence ID" value="DAE15488.1"/>
    <property type="molecule type" value="Genomic_DNA"/>
</dbReference>
<dbReference type="InterPro" id="IPR027417">
    <property type="entry name" value="P-loop_NTPase"/>
</dbReference>
<dbReference type="Gene3D" id="3.40.50.300">
    <property type="entry name" value="P-loop containing nucleotide triphosphate hydrolases"/>
    <property type="match status" value="1"/>
</dbReference>
<reference evidence="1" key="1">
    <citation type="journal article" date="2021" name="Proc. Natl. Acad. Sci. U.S.A.">
        <title>A Catalog of Tens of Thousands of Viruses from Human Metagenomes Reveals Hidden Associations with Chronic Diseases.</title>
        <authorList>
            <person name="Tisza M.J."/>
            <person name="Buck C.B."/>
        </authorList>
    </citation>
    <scope>NUCLEOTIDE SEQUENCE</scope>
    <source>
        <strain evidence="1">CtZ5d16</strain>
    </source>
</reference>
<organism evidence="1">
    <name type="scientific">Podoviridae sp. ctZ5d16</name>
    <dbReference type="NCBI Taxonomy" id="2825257"/>
    <lineage>
        <taxon>Viruses</taxon>
        <taxon>Duplodnaviria</taxon>
        <taxon>Heunggongvirae</taxon>
        <taxon>Uroviricota</taxon>
        <taxon>Caudoviricetes</taxon>
    </lineage>
</organism>
<evidence type="ECO:0000313" key="1">
    <source>
        <dbReference type="EMBL" id="DAE15488.1"/>
    </source>
</evidence>
<protein>
    <submittedName>
        <fullName evidence="1">Large terminase</fullName>
    </submittedName>
</protein>